<evidence type="ECO:0000313" key="3">
    <source>
        <dbReference type="Proteomes" id="UP000533476"/>
    </source>
</evidence>
<dbReference type="AlphaFoldDB" id="A0A7Y0Q413"/>
<dbReference type="InterPro" id="IPR008928">
    <property type="entry name" value="6-hairpin_glycosidase_sf"/>
</dbReference>
<dbReference type="InterPro" id="IPR012341">
    <property type="entry name" value="6hp_glycosidase-like_sf"/>
</dbReference>
<sequence length="496" mass="55807">MQGTWRDAEDGYLEANAIAQGSVDSTYALSTRIAPGRESTLYAWIAVGRSLEEVRTLNGLIGFEGPEALITRTRAFWQLWLKRRAADRLEAEPFQDLYNRSLLLVRTNCDRMGGIVAANDSDIMDSSRDTYSYVWPRDGAFVARALDSAGYPNLSGRFFDFMAPLIDPGGYYLHKYNPDGSLASSWHPWVVGGRPELPIQEDETGTMLWAMWEHFADFRDVERAEAWLESVVLPAGQFLADYRHPETGLPWPSWDLWEERRGIHAYTTASVWAGLMAAGHFARAFGYEDRANTFYQAAHEIRTAALTHLVDPDTSRLYRSLLIDEQHPENLTADPTPDASLLLIPQFGFLAPDHPVMGQTAQWIRESLAVPSDVGGLARYRGDHYHRAPHLGPEVPGNPWFICTLWLADYLLMRARTPDDLARPREIIEWVQHHAPKSGVLAEQLDPTTGAPLSVAPLTWSHSALIATIGRYRETLARMRDGSRQDAAREMPSIGY</sequence>
<organism evidence="2 3">
    <name type="scientific">Sulfobacillus harzensis</name>
    <dbReference type="NCBI Taxonomy" id="2729629"/>
    <lineage>
        <taxon>Bacteria</taxon>
        <taxon>Bacillati</taxon>
        <taxon>Bacillota</taxon>
        <taxon>Clostridia</taxon>
        <taxon>Eubacteriales</taxon>
        <taxon>Clostridiales Family XVII. Incertae Sedis</taxon>
        <taxon>Sulfobacillus</taxon>
    </lineage>
</organism>
<dbReference type="PANTHER" id="PTHR31616">
    <property type="entry name" value="TREHALASE"/>
    <property type="match status" value="1"/>
</dbReference>
<dbReference type="EMBL" id="JABBVZ010000086">
    <property type="protein sequence ID" value="NMP24137.1"/>
    <property type="molecule type" value="Genomic_DNA"/>
</dbReference>
<dbReference type="SUPFAM" id="SSF48208">
    <property type="entry name" value="Six-hairpin glycosidases"/>
    <property type="match status" value="1"/>
</dbReference>
<accession>A0A7Y0Q413</accession>
<dbReference type="InterPro" id="IPR011613">
    <property type="entry name" value="GH15-like"/>
</dbReference>
<keyword evidence="2" id="KW-0378">Hydrolase</keyword>
<dbReference type="RefSeq" id="WP_169101996.1">
    <property type="nucleotide sequence ID" value="NZ_JABBVZ010000086.1"/>
</dbReference>
<dbReference type="Gene3D" id="1.50.10.10">
    <property type="match status" value="1"/>
</dbReference>
<protein>
    <submittedName>
        <fullName evidence="2">Glycoside hydrolase family 15 protein</fullName>
    </submittedName>
</protein>
<dbReference type="PANTHER" id="PTHR31616:SF13">
    <property type="entry name" value="GLUCAN 1,4-ALPHA-GLUCOSIDASE"/>
    <property type="match status" value="1"/>
</dbReference>
<dbReference type="Pfam" id="PF00723">
    <property type="entry name" value="Glyco_hydro_15"/>
    <property type="match status" value="2"/>
</dbReference>
<proteinExistence type="predicted"/>
<evidence type="ECO:0000259" key="1">
    <source>
        <dbReference type="Pfam" id="PF00723"/>
    </source>
</evidence>
<keyword evidence="3" id="KW-1185">Reference proteome</keyword>
<dbReference type="GO" id="GO:0004553">
    <property type="term" value="F:hydrolase activity, hydrolyzing O-glycosyl compounds"/>
    <property type="evidence" value="ECO:0007669"/>
    <property type="project" value="TreeGrafter"/>
</dbReference>
<gene>
    <name evidence="2" type="ORF">HIJ39_17535</name>
</gene>
<comment type="caution">
    <text evidence="2">The sequence shown here is derived from an EMBL/GenBank/DDBJ whole genome shotgun (WGS) entry which is preliminary data.</text>
</comment>
<name>A0A7Y0Q413_9FIRM</name>
<evidence type="ECO:0000313" key="2">
    <source>
        <dbReference type="EMBL" id="NMP24137.1"/>
    </source>
</evidence>
<dbReference type="Proteomes" id="UP000533476">
    <property type="component" value="Unassembled WGS sequence"/>
</dbReference>
<dbReference type="GO" id="GO:0005975">
    <property type="term" value="P:carbohydrate metabolic process"/>
    <property type="evidence" value="ECO:0007669"/>
    <property type="project" value="InterPro"/>
</dbReference>
<feature type="domain" description="GH15-like" evidence="1">
    <location>
        <begin position="426"/>
        <end position="469"/>
    </location>
</feature>
<reference evidence="2 3" key="1">
    <citation type="submission" date="2020-04" db="EMBL/GenBank/DDBJ databases">
        <authorList>
            <person name="Zhang R."/>
            <person name="Schippers A."/>
        </authorList>
    </citation>
    <scope>NUCLEOTIDE SEQUENCE [LARGE SCALE GENOMIC DNA]</scope>
    <source>
        <strain evidence="2 3">DSM 109850</strain>
    </source>
</reference>
<feature type="domain" description="GH15-like" evidence="1">
    <location>
        <begin position="112"/>
        <end position="414"/>
    </location>
</feature>